<reference evidence="10" key="2">
    <citation type="submission" date="2020-09" db="EMBL/GenBank/DDBJ databases">
        <authorList>
            <person name="Sun Q."/>
            <person name="Kim S."/>
        </authorList>
    </citation>
    <scope>NUCLEOTIDE SEQUENCE</scope>
    <source>
        <strain evidence="10">KCTC 12870</strain>
    </source>
</reference>
<evidence type="ECO:0000313" key="10">
    <source>
        <dbReference type="EMBL" id="GHC02721.1"/>
    </source>
</evidence>
<reference evidence="10" key="1">
    <citation type="journal article" date="2014" name="Int. J. Syst. Evol. Microbiol.">
        <title>Complete genome sequence of Corynebacterium casei LMG S-19264T (=DSM 44701T), isolated from a smear-ripened cheese.</title>
        <authorList>
            <consortium name="US DOE Joint Genome Institute (JGI-PGF)"/>
            <person name="Walter F."/>
            <person name="Albersmeier A."/>
            <person name="Kalinowski J."/>
            <person name="Ruckert C."/>
        </authorList>
    </citation>
    <scope>NUCLEOTIDE SEQUENCE</scope>
    <source>
        <strain evidence="10">KCTC 12870</strain>
    </source>
</reference>
<feature type="domain" description="MotA/TolQ/ExbB proton channel" evidence="9">
    <location>
        <begin position="86"/>
        <end position="204"/>
    </location>
</feature>
<evidence type="ECO:0000256" key="5">
    <source>
        <dbReference type="ARBA" id="ARBA00023136"/>
    </source>
</evidence>
<evidence type="ECO:0000259" key="9">
    <source>
        <dbReference type="Pfam" id="PF01618"/>
    </source>
</evidence>
<keyword evidence="2" id="KW-1003">Cell membrane</keyword>
<feature type="compositionally biased region" description="Low complexity" evidence="7">
    <location>
        <begin position="226"/>
        <end position="236"/>
    </location>
</feature>
<keyword evidence="3 8" id="KW-0812">Transmembrane</keyword>
<dbReference type="AlphaFoldDB" id="A0A8J3DCF8"/>
<evidence type="ECO:0000313" key="11">
    <source>
        <dbReference type="Proteomes" id="UP000642829"/>
    </source>
</evidence>
<dbReference type="Proteomes" id="UP000642829">
    <property type="component" value="Unassembled WGS sequence"/>
</dbReference>
<dbReference type="InterPro" id="IPR002898">
    <property type="entry name" value="MotA_ExbB_proton_chnl"/>
</dbReference>
<comment type="similarity">
    <text evidence="6">Belongs to the exbB/tolQ family.</text>
</comment>
<protein>
    <recommendedName>
        <fullName evidence="9">MotA/TolQ/ExbB proton channel domain-containing protein</fullName>
    </recommendedName>
</protein>
<dbReference type="EMBL" id="BMXG01000010">
    <property type="protein sequence ID" value="GHC02721.1"/>
    <property type="molecule type" value="Genomic_DNA"/>
</dbReference>
<dbReference type="RefSeq" id="WP_189514502.1">
    <property type="nucleotide sequence ID" value="NZ_BMXG01000010.1"/>
</dbReference>
<evidence type="ECO:0000256" key="3">
    <source>
        <dbReference type="ARBA" id="ARBA00022692"/>
    </source>
</evidence>
<proteinExistence type="inferred from homology"/>
<dbReference type="PANTHER" id="PTHR30625">
    <property type="entry name" value="PROTEIN TOLQ"/>
    <property type="match status" value="1"/>
</dbReference>
<evidence type="ECO:0000256" key="2">
    <source>
        <dbReference type="ARBA" id="ARBA00022475"/>
    </source>
</evidence>
<keyword evidence="11" id="KW-1185">Reference proteome</keyword>
<accession>A0A8J3DCF8</accession>
<comment type="subcellular location">
    <subcellularLocation>
        <location evidence="1">Cell membrane</location>
        <topology evidence="1">Multi-pass membrane protein</topology>
    </subcellularLocation>
    <subcellularLocation>
        <location evidence="6">Membrane</location>
        <topology evidence="6">Multi-pass membrane protein</topology>
    </subcellularLocation>
</comment>
<dbReference type="PANTHER" id="PTHR30625:SF11">
    <property type="entry name" value="MOTA_TOLQ_EXBB PROTON CHANNEL DOMAIN-CONTAINING PROTEIN"/>
    <property type="match status" value="1"/>
</dbReference>
<keyword evidence="4 8" id="KW-1133">Transmembrane helix</keyword>
<feature type="transmembrane region" description="Helical" evidence="8">
    <location>
        <begin position="166"/>
        <end position="188"/>
    </location>
</feature>
<keyword evidence="6" id="KW-0653">Protein transport</keyword>
<evidence type="ECO:0000256" key="6">
    <source>
        <dbReference type="RuleBase" id="RU004057"/>
    </source>
</evidence>
<evidence type="ECO:0000256" key="8">
    <source>
        <dbReference type="SAM" id="Phobius"/>
    </source>
</evidence>
<organism evidence="10 11">
    <name type="scientific">Cerasicoccus arenae</name>
    <dbReference type="NCBI Taxonomy" id="424488"/>
    <lineage>
        <taxon>Bacteria</taxon>
        <taxon>Pseudomonadati</taxon>
        <taxon>Verrucomicrobiota</taxon>
        <taxon>Opitutia</taxon>
        <taxon>Puniceicoccales</taxon>
        <taxon>Cerasicoccaceae</taxon>
        <taxon>Cerasicoccus</taxon>
    </lineage>
</organism>
<dbReference type="InterPro" id="IPR050790">
    <property type="entry name" value="ExbB/TolQ_transport"/>
</dbReference>
<feature type="transmembrane region" description="Helical" evidence="8">
    <location>
        <begin position="25"/>
        <end position="44"/>
    </location>
</feature>
<feature type="transmembrane region" description="Helical" evidence="8">
    <location>
        <begin position="123"/>
        <end position="146"/>
    </location>
</feature>
<evidence type="ECO:0000256" key="1">
    <source>
        <dbReference type="ARBA" id="ARBA00004651"/>
    </source>
</evidence>
<keyword evidence="5 8" id="KW-0472">Membrane</keyword>
<dbReference type="GO" id="GO:0005886">
    <property type="term" value="C:plasma membrane"/>
    <property type="evidence" value="ECO:0007669"/>
    <property type="project" value="UniProtKB-SubCell"/>
</dbReference>
<dbReference type="GO" id="GO:0017038">
    <property type="term" value="P:protein import"/>
    <property type="evidence" value="ECO:0007669"/>
    <property type="project" value="TreeGrafter"/>
</dbReference>
<evidence type="ECO:0000256" key="4">
    <source>
        <dbReference type="ARBA" id="ARBA00022989"/>
    </source>
</evidence>
<dbReference type="Pfam" id="PF01618">
    <property type="entry name" value="MotA_ExbB"/>
    <property type="match status" value="1"/>
</dbReference>
<sequence length="247" mass="26902">MLTFIAQIVGPETVQVDWFEQLQQGGIVVIVQGLLVIALIAISLERMYALRLKRFSPVGFTQTMLRLASNEDYSTMESRCQKENHTLARVIAFALHHGTSSPNISDNMQDIAQREIETEYEKLASLSLIAAAAPLLGLLGTMIGMIESFQLVALYGDEGGASMLAGSIAKALITTAVGLIIALPALFLHHTFKRKLQKISKSLEANMEALYLSWFLGTDRPEAQPEESAPSPLAETPEQEATEAAVS</sequence>
<keyword evidence="6" id="KW-0813">Transport</keyword>
<feature type="region of interest" description="Disordered" evidence="7">
    <location>
        <begin position="221"/>
        <end position="247"/>
    </location>
</feature>
<evidence type="ECO:0000256" key="7">
    <source>
        <dbReference type="SAM" id="MobiDB-lite"/>
    </source>
</evidence>
<comment type="caution">
    <text evidence="10">The sequence shown here is derived from an EMBL/GenBank/DDBJ whole genome shotgun (WGS) entry which is preliminary data.</text>
</comment>
<gene>
    <name evidence="10" type="ORF">GCM10007047_19210</name>
</gene>
<name>A0A8J3DCF8_9BACT</name>